<proteinExistence type="predicted"/>
<feature type="compositionally biased region" description="Polar residues" evidence="1">
    <location>
        <begin position="46"/>
        <end position="56"/>
    </location>
</feature>
<evidence type="ECO:0000313" key="3">
    <source>
        <dbReference type="Proteomes" id="UP000821837"/>
    </source>
</evidence>
<keyword evidence="3" id="KW-1185">Reference proteome</keyword>
<dbReference type="GO" id="GO:0008494">
    <property type="term" value="F:translation activator activity"/>
    <property type="evidence" value="ECO:0007669"/>
    <property type="project" value="TreeGrafter"/>
</dbReference>
<dbReference type="Gene3D" id="1.25.40.180">
    <property type="match status" value="1"/>
</dbReference>
<sequence length="454" mass="49752">MQRQQNEDFRASNTDDIHWRPTNGATACNPVPHPKPRLDNCEEVQDSVQAPQASSSARDEPEPPAHSSQVNSRYGDDEDSVLTYDSLVKQAMQDPNTLNTEELQWLARGICQTASRSVEHAEMAANFCQRIASQMADSGAFIKGLLSSCNELFGNRAELMGPLEKAENMPMRWTPYVTFVAKLLQAFDASGAGDTIVDGDDEMPDGSGRSAARQLAFLLSSCFQTILRPPSLGSVAEAINLYPQMECLKSAMAATGKAVQRMEPHLMRMLMARMRDAFLEAGTSVRMRKILLELIDLHGSGWQLTPAQQMYYDPASGFAAGSVQDSCDVEVDGAEELMPVALRGTLQGVSFADYVEVDTCASVCGALTDEDIIARVAGVQPVAEEPDGEEDEDDEVPVRPSASEVMEALNVTHLFFSFEEGEEDSLRRICALEQRGAAVAFREKKKKTVITDFF</sequence>
<gene>
    <name evidence="2" type="ORF">HPB52_020681</name>
</gene>
<protein>
    <recommendedName>
        <fullName evidence="4">MIF4G domain-containing protein</fullName>
    </recommendedName>
</protein>
<dbReference type="PANTHER" id="PTHR23254">
    <property type="entry name" value="EIF4G DOMAIN PROTEIN"/>
    <property type="match status" value="1"/>
</dbReference>
<dbReference type="GO" id="GO:0005829">
    <property type="term" value="C:cytosol"/>
    <property type="evidence" value="ECO:0007669"/>
    <property type="project" value="TreeGrafter"/>
</dbReference>
<evidence type="ECO:0000256" key="1">
    <source>
        <dbReference type="SAM" id="MobiDB-lite"/>
    </source>
</evidence>
<dbReference type="PANTHER" id="PTHR23254:SF16">
    <property type="entry name" value="CBP80_20-DEPENDENT TRANSLATION INITIATION FACTOR"/>
    <property type="match status" value="1"/>
</dbReference>
<dbReference type="VEuPathDB" id="VectorBase:RSAN_055033"/>
<dbReference type="InterPro" id="IPR051367">
    <property type="entry name" value="mRNA_TranslReg/HistoneTransl"/>
</dbReference>
<evidence type="ECO:0000313" key="2">
    <source>
        <dbReference type="EMBL" id="KAH7963352.1"/>
    </source>
</evidence>
<feature type="compositionally biased region" description="Basic and acidic residues" evidence="1">
    <location>
        <begin position="1"/>
        <end position="19"/>
    </location>
</feature>
<dbReference type="GO" id="GO:0006446">
    <property type="term" value="P:regulation of translational initiation"/>
    <property type="evidence" value="ECO:0007669"/>
    <property type="project" value="TreeGrafter"/>
</dbReference>
<reference evidence="2" key="2">
    <citation type="submission" date="2021-09" db="EMBL/GenBank/DDBJ databases">
        <authorList>
            <person name="Jia N."/>
            <person name="Wang J."/>
            <person name="Shi W."/>
            <person name="Du L."/>
            <person name="Sun Y."/>
            <person name="Zhan W."/>
            <person name="Jiang J."/>
            <person name="Wang Q."/>
            <person name="Zhang B."/>
            <person name="Ji P."/>
            <person name="Sakyi L.B."/>
            <person name="Cui X."/>
            <person name="Yuan T."/>
            <person name="Jiang B."/>
            <person name="Yang W."/>
            <person name="Lam T.T.-Y."/>
            <person name="Chang Q."/>
            <person name="Ding S."/>
            <person name="Wang X."/>
            <person name="Zhu J."/>
            <person name="Ruan X."/>
            <person name="Zhao L."/>
            <person name="Wei J."/>
            <person name="Que T."/>
            <person name="Du C."/>
            <person name="Cheng J."/>
            <person name="Dai P."/>
            <person name="Han X."/>
            <person name="Huang E."/>
            <person name="Gao Y."/>
            <person name="Liu J."/>
            <person name="Shao H."/>
            <person name="Ye R."/>
            <person name="Li L."/>
            <person name="Wei W."/>
            <person name="Wang X."/>
            <person name="Wang C."/>
            <person name="Huo Q."/>
            <person name="Li W."/>
            <person name="Guo W."/>
            <person name="Chen H."/>
            <person name="Chen S."/>
            <person name="Zhou L."/>
            <person name="Zhou L."/>
            <person name="Ni X."/>
            <person name="Tian J."/>
            <person name="Zhou Y."/>
            <person name="Sheng Y."/>
            <person name="Liu T."/>
            <person name="Pan Y."/>
            <person name="Xia L."/>
            <person name="Li J."/>
            <person name="Zhao F."/>
            <person name="Cao W."/>
        </authorList>
    </citation>
    <scope>NUCLEOTIDE SEQUENCE</scope>
    <source>
        <strain evidence="2">Rsan-2018</strain>
        <tissue evidence="2">Larvae</tissue>
    </source>
</reference>
<dbReference type="AlphaFoldDB" id="A0A9D4Q3E8"/>
<dbReference type="VEuPathDB" id="VectorBase:RSAN_032104"/>
<name>A0A9D4Q3E8_RHISA</name>
<dbReference type="InterPro" id="IPR016024">
    <property type="entry name" value="ARM-type_fold"/>
</dbReference>
<feature type="region of interest" description="Disordered" evidence="1">
    <location>
        <begin position="1"/>
        <end position="77"/>
    </location>
</feature>
<comment type="caution">
    <text evidence="2">The sequence shown here is derived from an EMBL/GenBank/DDBJ whole genome shotgun (WGS) entry which is preliminary data.</text>
</comment>
<evidence type="ECO:0008006" key="4">
    <source>
        <dbReference type="Google" id="ProtNLM"/>
    </source>
</evidence>
<dbReference type="EMBL" id="JABSTV010001249">
    <property type="protein sequence ID" value="KAH7963352.1"/>
    <property type="molecule type" value="Genomic_DNA"/>
</dbReference>
<reference evidence="2" key="1">
    <citation type="journal article" date="2020" name="Cell">
        <title>Large-Scale Comparative Analyses of Tick Genomes Elucidate Their Genetic Diversity and Vector Capacities.</title>
        <authorList>
            <consortium name="Tick Genome and Microbiome Consortium (TIGMIC)"/>
            <person name="Jia N."/>
            <person name="Wang J."/>
            <person name="Shi W."/>
            <person name="Du L."/>
            <person name="Sun Y."/>
            <person name="Zhan W."/>
            <person name="Jiang J.F."/>
            <person name="Wang Q."/>
            <person name="Zhang B."/>
            <person name="Ji P."/>
            <person name="Bell-Sakyi L."/>
            <person name="Cui X.M."/>
            <person name="Yuan T.T."/>
            <person name="Jiang B.G."/>
            <person name="Yang W.F."/>
            <person name="Lam T.T."/>
            <person name="Chang Q.C."/>
            <person name="Ding S.J."/>
            <person name="Wang X.J."/>
            <person name="Zhu J.G."/>
            <person name="Ruan X.D."/>
            <person name="Zhao L."/>
            <person name="Wei J.T."/>
            <person name="Ye R.Z."/>
            <person name="Que T.C."/>
            <person name="Du C.H."/>
            <person name="Zhou Y.H."/>
            <person name="Cheng J.X."/>
            <person name="Dai P.F."/>
            <person name="Guo W.B."/>
            <person name="Han X.H."/>
            <person name="Huang E.J."/>
            <person name="Li L.F."/>
            <person name="Wei W."/>
            <person name="Gao Y.C."/>
            <person name="Liu J.Z."/>
            <person name="Shao H.Z."/>
            <person name="Wang X."/>
            <person name="Wang C.C."/>
            <person name="Yang T.C."/>
            <person name="Huo Q.B."/>
            <person name="Li W."/>
            <person name="Chen H.Y."/>
            <person name="Chen S.E."/>
            <person name="Zhou L.G."/>
            <person name="Ni X.B."/>
            <person name="Tian J.H."/>
            <person name="Sheng Y."/>
            <person name="Liu T."/>
            <person name="Pan Y.S."/>
            <person name="Xia L.Y."/>
            <person name="Li J."/>
            <person name="Zhao F."/>
            <person name="Cao W.C."/>
        </authorList>
    </citation>
    <scope>NUCLEOTIDE SEQUENCE</scope>
    <source>
        <strain evidence="2">Rsan-2018</strain>
    </source>
</reference>
<dbReference type="SUPFAM" id="SSF48371">
    <property type="entry name" value="ARM repeat"/>
    <property type="match status" value="1"/>
</dbReference>
<organism evidence="2 3">
    <name type="scientific">Rhipicephalus sanguineus</name>
    <name type="common">Brown dog tick</name>
    <name type="synonym">Ixodes sanguineus</name>
    <dbReference type="NCBI Taxonomy" id="34632"/>
    <lineage>
        <taxon>Eukaryota</taxon>
        <taxon>Metazoa</taxon>
        <taxon>Ecdysozoa</taxon>
        <taxon>Arthropoda</taxon>
        <taxon>Chelicerata</taxon>
        <taxon>Arachnida</taxon>
        <taxon>Acari</taxon>
        <taxon>Parasitiformes</taxon>
        <taxon>Ixodida</taxon>
        <taxon>Ixodoidea</taxon>
        <taxon>Ixodidae</taxon>
        <taxon>Rhipicephalinae</taxon>
        <taxon>Rhipicephalus</taxon>
        <taxon>Rhipicephalus</taxon>
    </lineage>
</organism>
<accession>A0A9D4Q3E8</accession>
<dbReference type="Proteomes" id="UP000821837">
    <property type="component" value="Chromosome 3"/>
</dbReference>